<proteinExistence type="predicted"/>
<evidence type="ECO:0000313" key="1">
    <source>
        <dbReference type="EMBL" id="KAG7419371.1"/>
    </source>
</evidence>
<dbReference type="Pfam" id="PF03932">
    <property type="entry name" value="CutC"/>
    <property type="match status" value="1"/>
</dbReference>
<accession>A0A8J5P2H2</accession>
<dbReference type="PANTHER" id="PTHR12598:SF0">
    <property type="entry name" value="COPPER HOMEOSTASIS PROTEIN CUTC HOMOLOG"/>
    <property type="match status" value="1"/>
</dbReference>
<dbReference type="PANTHER" id="PTHR12598">
    <property type="entry name" value="COPPER HOMEOSTASIS PROTEIN CUTC"/>
    <property type="match status" value="1"/>
</dbReference>
<sequence>MESSSPDKRILSADQYDSFSSSPISSSGFIFTTSQTLASHNQININLPSQFKMPPLPAKYPRQIPLEVTVYGPHNALRAANFGAKRLLLCRKGSSPVGGLTPTAQELRHLKSKIHIPISCVIRPRGAPNPSAPGESHDYVYSNSELVQMSEAIHQLKETGAMNAIRGDSFVFGCVRRSHEEAAENSCDKIVIDSAYCRYLIDMAKPFGCVFNRAFDHFAERGNSEAVIAELTTLGFAGIMTAGGPGLFYNHVERLDAMCHHTTNIQLIVAGGVCCPEIQKLRKRAHNHDRLSIWLNGDCLRPRDHDDPETTDMNGVMSLIDRLGLQTTD</sequence>
<reference evidence="1" key="1">
    <citation type="submission" date="2021-04" db="EMBL/GenBank/DDBJ databases">
        <title>First draft genome resource for Brassicaceae pathogens Fusarium oxysporum f. sp. raphani and Fusarium oxysporum f. sp. rapae.</title>
        <authorList>
            <person name="Asai S."/>
        </authorList>
    </citation>
    <scope>NUCLEOTIDE SEQUENCE</scope>
    <source>
        <strain evidence="1">Tf1208</strain>
    </source>
</reference>
<name>A0A8J5P2H2_FUSOX</name>
<dbReference type="InterPro" id="IPR005627">
    <property type="entry name" value="CutC-like"/>
</dbReference>
<organism evidence="1 2">
    <name type="scientific">Fusarium oxysporum f. sp. rapae</name>
    <dbReference type="NCBI Taxonomy" id="485398"/>
    <lineage>
        <taxon>Eukaryota</taxon>
        <taxon>Fungi</taxon>
        <taxon>Dikarya</taxon>
        <taxon>Ascomycota</taxon>
        <taxon>Pezizomycotina</taxon>
        <taxon>Sordariomycetes</taxon>
        <taxon>Hypocreomycetidae</taxon>
        <taxon>Hypocreales</taxon>
        <taxon>Nectriaceae</taxon>
        <taxon>Fusarium</taxon>
        <taxon>Fusarium oxysporum species complex</taxon>
    </lineage>
</organism>
<comment type="caution">
    <text evidence="1">The sequence shown here is derived from an EMBL/GenBank/DDBJ whole genome shotgun (WGS) entry which is preliminary data.</text>
</comment>
<dbReference type="AlphaFoldDB" id="A0A8J5P2H2"/>
<gene>
    <name evidence="1" type="ORF">Forpe1208_v002381</name>
</gene>
<dbReference type="GO" id="GO:0005507">
    <property type="term" value="F:copper ion binding"/>
    <property type="evidence" value="ECO:0007669"/>
    <property type="project" value="TreeGrafter"/>
</dbReference>
<dbReference type="EMBL" id="JAELUQ010000002">
    <property type="protein sequence ID" value="KAG7419371.1"/>
    <property type="molecule type" value="Genomic_DNA"/>
</dbReference>
<dbReference type="Proteomes" id="UP000694050">
    <property type="component" value="Unassembled WGS sequence"/>
</dbReference>
<evidence type="ECO:0000313" key="2">
    <source>
        <dbReference type="Proteomes" id="UP000694050"/>
    </source>
</evidence>
<protein>
    <submittedName>
        <fullName evidence="1">Copper homeostasis protein cutC-like protein</fullName>
    </submittedName>
</protein>